<organism evidence="2 3">
    <name type="scientific">Pseudidiomarina aestuarii</name>
    <dbReference type="NCBI Taxonomy" id="624146"/>
    <lineage>
        <taxon>Bacteria</taxon>
        <taxon>Pseudomonadati</taxon>
        <taxon>Pseudomonadota</taxon>
        <taxon>Gammaproteobacteria</taxon>
        <taxon>Alteromonadales</taxon>
        <taxon>Idiomarinaceae</taxon>
        <taxon>Pseudidiomarina</taxon>
    </lineage>
</organism>
<dbReference type="EMBL" id="PYVG01000224">
    <property type="protein sequence ID" value="PTB87124.1"/>
    <property type="molecule type" value="Genomic_DNA"/>
</dbReference>
<keyword evidence="2" id="KW-0456">Lyase</keyword>
<dbReference type="GO" id="GO:0004049">
    <property type="term" value="F:anthranilate synthase activity"/>
    <property type="evidence" value="ECO:0007669"/>
    <property type="project" value="UniProtKB-EC"/>
</dbReference>
<sequence length="164" mass="18106">MVTAALQITCQHQTIRVKALTNNGQQLLPWLAAELQNDAFAIEQTATELTVNVTAPATTLDEDSRLRALANDEPLRILQQRLQQTQPHPLGIFLGGVFAYDYVASFEQLPDVPNGDNDCPDYQFYLAETLVVVDHQAKTTELLANLISGPECESYYATLTDQVG</sequence>
<feature type="non-terminal residue" evidence="2">
    <location>
        <position position="164"/>
    </location>
</feature>
<name>A0A6N4DG53_9GAMM</name>
<proteinExistence type="predicted"/>
<dbReference type="EC" id="4.1.3.27" evidence="2"/>
<comment type="caution">
    <text evidence="2">The sequence shown here is derived from an EMBL/GenBank/DDBJ whole genome shotgun (WGS) entry which is preliminary data.</text>
</comment>
<feature type="domain" description="Anthranilate synthase component I N-terminal" evidence="1">
    <location>
        <begin position="51"/>
        <end position="140"/>
    </location>
</feature>
<dbReference type="AlphaFoldDB" id="A0A6N4DG53"/>
<evidence type="ECO:0000313" key="2">
    <source>
        <dbReference type="EMBL" id="PTB87124.1"/>
    </source>
</evidence>
<dbReference type="InterPro" id="IPR006805">
    <property type="entry name" value="Anth_synth_I_N"/>
</dbReference>
<accession>A0A6N4DG53</accession>
<dbReference type="SUPFAM" id="SSF56322">
    <property type="entry name" value="ADC synthase"/>
    <property type="match status" value="1"/>
</dbReference>
<dbReference type="Pfam" id="PF04715">
    <property type="entry name" value="Anth_synt_I_N"/>
    <property type="match status" value="1"/>
</dbReference>
<evidence type="ECO:0000313" key="3">
    <source>
        <dbReference type="Proteomes" id="UP000241514"/>
    </source>
</evidence>
<dbReference type="Proteomes" id="UP000241514">
    <property type="component" value="Unassembled WGS sequence"/>
</dbReference>
<evidence type="ECO:0000259" key="1">
    <source>
        <dbReference type="Pfam" id="PF04715"/>
    </source>
</evidence>
<protein>
    <submittedName>
        <fullName evidence="2">Anthranilate synthase component I</fullName>
        <ecNumber evidence="2">4.1.3.27</ecNumber>
    </submittedName>
</protein>
<gene>
    <name evidence="2" type="ORF">C9928_07665</name>
</gene>
<dbReference type="InterPro" id="IPR005801">
    <property type="entry name" value="ADC_synthase"/>
</dbReference>
<reference evidence="2 3" key="1">
    <citation type="submission" date="2018-03" db="EMBL/GenBank/DDBJ databases">
        <title>Cross-interface Injection: A General Nanoliter Liquid Handling Method Applied to Single Cells Genome Amplification Automated Nanoliter Liquid Handling Applied to Single Cell Multiple Displacement Amplification.</title>
        <authorList>
            <person name="Yun J."/>
            <person name="Xu P."/>
            <person name="Xu J."/>
            <person name="Dai X."/>
            <person name="Wang Y."/>
            <person name="Zheng X."/>
            <person name="Cao C."/>
            <person name="Yi Q."/>
            <person name="Zhu Y."/>
            <person name="Wang L."/>
            <person name="Dong Z."/>
            <person name="Huang Y."/>
            <person name="Huang L."/>
            <person name="Du W."/>
        </authorList>
    </citation>
    <scope>NUCLEOTIDE SEQUENCE [LARGE SCALE GENOMIC DNA]</scope>
    <source>
        <strain evidence="2 3">A9-4</strain>
    </source>
</reference>
<dbReference type="Gene3D" id="3.60.120.10">
    <property type="entry name" value="Anthranilate synthase"/>
    <property type="match status" value="1"/>
</dbReference>